<proteinExistence type="predicted"/>
<keyword evidence="3" id="KW-1185">Reference proteome</keyword>
<dbReference type="Proteomes" id="UP000832011">
    <property type="component" value="Chromosome"/>
</dbReference>
<keyword evidence="1" id="KW-0472">Membrane</keyword>
<protein>
    <submittedName>
        <fullName evidence="2">Uncharacterized protein</fullName>
    </submittedName>
</protein>
<feature type="transmembrane region" description="Helical" evidence="1">
    <location>
        <begin position="195"/>
        <end position="223"/>
    </location>
</feature>
<organism evidence="2 3">
    <name type="scientific">Vitreoscilla massiliensis</name>
    <dbReference type="NCBI Taxonomy" id="1689272"/>
    <lineage>
        <taxon>Bacteria</taxon>
        <taxon>Pseudomonadati</taxon>
        <taxon>Pseudomonadota</taxon>
        <taxon>Betaproteobacteria</taxon>
        <taxon>Neisseriales</taxon>
        <taxon>Neisseriaceae</taxon>
        <taxon>Vitreoscilla</taxon>
    </lineage>
</organism>
<dbReference type="EMBL" id="CP091511">
    <property type="protein sequence ID" value="UOO88775.1"/>
    <property type="molecule type" value="Genomic_DNA"/>
</dbReference>
<evidence type="ECO:0000313" key="2">
    <source>
        <dbReference type="EMBL" id="UOO88775.1"/>
    </source>
</evidence>
<reference evidence="2 3" key="1">
    <citation type="journal article" date="2022" name="Res Sq">
        <title>Evolution of multicellular longitudinally dividing oral cavity symbionts (Neisseriaceae).</title>
        <authorList>
            <person name="Nyongesa S."/>
            <person name="Weber P."/>
            <person name="Bernet E."/>
            <person name="Pullido F."/>
            <person name="Nieckarz M."/>
            <person name="Delaby M."/>
            <person name="Nieves C."/>
            <person name="Viehboeck T."/>
            <person name="Krause N."/>
            <person name="Rivera-Millot A."/>
            <person name="Nakamura A."/>
            <person name="Vischer N."/>
            <person name="VanNieuwenhze M."/>
            <person name="Brun Y."/>
            <person name="Cava F."/>
            <person name="Bulgheresi S."/>
            <person name="Veyrier F."/>
        </authorList>
    </citation>
    <scope>NUCLEOTIDE SEQUENCE [LARGE SCALE GENOMIC DNA]</scope>
    <source>
        <strain evidence="2 3">SN4</strain>
    </source>
</reference>
<keyword evidence="1" id="KW-0812">Transmembrane</keyword>
<name>A0ABY4E062_9NEIS</name>
<feature type="transmembrane region" description="Helical" evidence="1">
    <location>
        <begin position="83"/>
        <end position="106"/>
    </location>
</feature>
<evidence type="ECO:0000256" key="1">
    <source>
        <dbReference type="SAM" id="Phobius"/>
    </source>
</evidence>
<feature type="transmembrane region" description="Helical" evidence="1">
    <location>
        <begin position="137"/>
        <end position="161"/>
    </location>
</feature>
<keyword evidence="1" id="KW-1133">Transmembrane helix</keyword>
<dbReference type="RefSeq" id="WP_058357535.1">
    <property type="nucleotide sequence ID" value="NZ_CABKVG010000010.1"/>
</dbReference>
<gene>
    <name evidence="2" type="ORF">LVJ82_15125</name>
</gene>
<sequence length="232" mass="26522">MQTIPMIKPKLPLKTTKAMSVSQRLTLTLHWHIVKPWLWGTLLLQGIAWLCAYAQCETTVFAGVNRLLGWQVRSGQCDLSQLYSYYVLSAFIGSLLLSVGIGFWMLKQAPASVRAWLFALKHDADFKNDMEYGFHSIMLGSAWWGMIIGVFCLLLFTGLAWGMSLTHVRDLLHATAGAALDRDNVRLLLLEHYPIWLIASLGFAWVRLWLLNNMVLFLCYVWMRITGRLNEE</sequence>
<accession>A0ABY4E062</accession>
<evidence type="ECO:0000313" key="3">
    <source>
        <dbReference type="Proteomes" id="UP000832011"/>
    </source>
</evidence>